<keyword evidence="5" id="KW-1185">Reference proteome</keyword>
<dbReference type="InterPro" id="IPR033471">
    <property type="entry name" value="DIRP"/>
</dbReference>
<dbReference type="GO" id="GO:0017053">
    <property type="term" value="C:transcription repressor complex"/>
    <property type="evidence" value="ECO:0007669"/>
    <property type="project" value="InterPro"/>
</dbReference>
<comment type="caution">
    <text evidence="4">The sequence shown here is derived from an EMBL/GenBank/DDBJ whole genome shotgun (WGS) entry which is preliminary data.</text>
</comment>
<reference evidence="4 5" key="1">
    <citation type="submission" date="2018-08" db="EMBL/GenBank/DDBJ databases">
        <title>Aphanomyces genome sequencing and annotation.</title>
        <authorList>
            <person name="Minardi D."/>
            <person name="Oidtmann B."/>
            <person name="Van Der Giezen M."/>
            <person name="Studholme D.J."/>
        </authorList>
    </citation>
    <scope>NUCLEOTIDE SEQUENCE [LARGE SCALE GENOMIC DNA]</scope>
    <source>
        <strain evidence="4 5">NJM0002</strain>
    </source>
</reference>
<dbReference type="PANTHER" id="PTHR21689:SF2">
    <property type="entry name" value="PROTEIN LIN-9 HOMOLOG"/>
    <property type="match status" value="1"/>
</dbReference>
<evidence type="ECO:0000313" key="5">
    <source>
        <dbReference type="Proteomes" id="UP000285060"/>
    </source>
</evidence>
<protein>
    <recommendedName>
        <fullName evidence="3">DIRP domain-containing protein</fullName>
    </recommendedName>
</protein>
<evidence type="ECO:0000259" key="3">
    <source>
        <dbReference type="SMART" id="SM01135"/>
    </source>
</evidence>
<accession>A0A3R6VFS9</accession>
<dbReference type="GO" id="GO:0003677">
    <property type="term" value="F:DNA binding"/>
    <property type="evidence" value="ECO:0007669"/>
    <property type="project" value="TreeGrafter"/>
</dbReference>
<comment type="subcellular location">
    <subcellularLocation>
        <location evidence="1">Nucleus</location>
    </subcellularLocation>
</comment>
<dbReference type="Pfam" id="PF06584">
    <property type="entry name" value="DIRP"/>
    <property type="match status" value="1"/>
</dbReference>
<dbReference type="PANTHER" id="PTHR21689">
    <property type="entry name" value="LIN-9"/>
    <property type="match status" value="1"/>
</dbReference>
<dbReference type="EMBL" id="QUSY01001717">
    <property type="protein sequence ID" value="RHY23923.1"/>
    <property type="molecule type" value="Genomic_DNA"/>
</dbReference>
<evidence type="ECO:0000256" key="1">
    <source>
        <dbReference type="ARBA" id="ARBA00004123"/>
    </source>
</evidence>
<dbReference type="GO" id="GO:0051726">
    <property type="term" value="P:regulation of cell cycle"/>
    <property type="evidence" value="ECO:0007669"/>
    <property type="project" value="TreeGrafter"/>
</dbReference>
<evidence type="ECO:0000313" key="4">
    <source>
        <dbReference type="EMBL" id="RHY23923.1"/>
    </source>
</evidence>
<keyword evidence="2" id="KW-0539">Nucleus</keyword>
<dbReference type="AlphaFoldDB" id="A0A3R6VFS9"/>
<gene>
    <name evidence="4" type="ORF">DYB32_009027</name>
</gene>
<sequence length="293" mass="33472">MLSSTVNIILIDCERFLSLPMATDEGLFAILTDHYEAQAAWESEAAEQQKAMVASPSRRKVSRRHNAALSRELRSFSATIDNEFFAHSEFHDCLVQMNMGHFQHAKRTEWSAIRGSMGHPRRFSATFLNEERQKLLRYRNVVRYAQRMNSALAPVTHVSGNDIVQFQSQYAWVLVNLDMTNHMLTTALYRMQLSDHHEDLSADPTPYPLFQGTDGADAALNIQQLEWAHQYIHAAHERSRDLVASTIRRLTVDERCNDSIQVPQLTTSELIMSCMDLVLTLQCAVVKVRRVVP</sequence>
<feature type="domain" description="DIRP" evidence="3">
    <location>
        <begin position="76"/>
        <end position="155"/>
    </location>
</feature>
<dbReference type="Proteomes" id="UP000285060">
    <property type="component" value="Unassembled WGS sequence"/>
</dbReference>
<organism evidence="4 5">
    <name type="scientific">Aphanomyces invadans</name>
    <dbReference type="NCBI Taxonomy" id="157072"/>
    <lineage>
        <taxon>Eukaryota</taxon>
        <taxon>Sar</taxon>
        <taxon>Stramenopiles</taxon>
        <taxon>Oomycota</taxon>
        <taxon>Saprolegniomycetes</taxon>
        <taxon>Saprolegniales</taxon>
        <taxon>Verrucalvaceae</taxon>
        <taxon>Aphanomyces</taxon>
    </lineage>
</organism>
<proteinExistence type="predicted"/>
<dbReference type="GO" id="GO:0006357">
    <property type="term" value="P:regulation of transcription by RNA polymerase II"/>
    <property type="evidence" value="ECO:0007669"/>
    <property type="project" value="TreeGrafter"/>
</dbReference>
<dbReference type="VEuPathDB" id="FungiDB:H310_07831"/>
<dbReference type="GO" id="GO:0005654">
    <property type="term" value="C:nucleoplasm"/>
    <property type="evidence" value="ECO:0007669"/>
    <property type="project" value="TreeGrafter"/>
</dbReference>
<dbReference type="SMART" id="SM01135">
    <property type="entry name" value="DIRP"/>
    <property type="match status" value="1"/>
</dbReference>
<name>A0A3R6VFS9_9STRA</name>
<evidence type="ECO:0000256" key="2">
    <source>
        <dbReference type="ARBA" id="ARBA00023242"/>
    </source>
</evidence>
<dbReference type="InterPro" id="IPR010561">
    <property type="entry name" value="LIN-9/ALY1"/>
</dbReference>
<dbReference type="GO" id="GO:0006351">
    <property type="term" value="P:DNA-templated transcription"/>
    <property type="evidence" value="ECO:0007669"/>
    <property type="project" value="InterPro"/>
</dbReference>